<dbReference type="Proteomes" id="UP000007150">
    <property type="component" value="Chromosome 2"/>
</dbReference>
<dbReference type="KEGG" id="sch:Sphch_3326"/>
<accession>F6F3B1</accession>
<dbReference type="HOGENOM" id="CLU_2182252_0_0_5"/>
<gene>
    <name evidence="1" type="ORF">Sphch_3326</name>
</gene>
<evidence type="ECO:0000313" key="1">
    <source>
        <dbReference type="EMBL" id="AEG50923.1"/>
    </source>
</evidence>
<sequence>MTKRSSTPADAVLVAIDMSKHRQEVLLERPAGGRRRRMTVMATKADYDRPADDLTIIGKPVIVGFEATGTITARWRIDCCPPGLSWAPVKASCAVHNPSVHPASATHSG</sequence>
<name>F6F3B1_SPHCR</name>
<keyword evidence="2" id="KW-1185">Reference proteome</keyword>
<proteinExistence type="predicted"/>
<protein>
    <submittedName>
        <fullName evidence="1">Uncharacterized protein</fullName>
    </submittedName>
</protein>
<dbReference type="EMBL" id="CP002799">
    <property type="protein sequence ID" value="AEG50923.1"/>
    <property type="molecule type" value="Genomic_DNA"/>
</dbReference>
<dbReference type="AlphaFoldDB" id="F6F3B1"/>
<organism evidence="1 2">
    <name type="scientific">Sphingobium chlorophenolicum L-1</name>
    <dbReference type="NCBI Taxonomy" id="690566"/>
    <lineage>
        <taxon>Bacteria</taxon>
        <taxon>Pseudomonadati</taxon>
        <taxon>Pseudomonadota</taxon>
        <taxon>Alphaproteobacteria</taxon>
        <taxon>Sphingomonadales</taxon>
        <taxon>Sphingomonadaceae</taxon>
        <taxon>Sphingobium</taxon>
    </lineage>
</organism>
<reference evidence="1 2" key="1">
    <citation type="submission" date="2011-05" db="EMBL/GenBank/DDBJ databases">
        <title>Complete sequence of chromosome 2 of Sphingobium chlorophenolicum L-1.</title>
        <authorList>
            <consortium name="US DOE Joint Genome Institute"/>
            <person name="Lucas S."/>
            <person name="Han J."/>
            <person name="Lapidus A."/>
            <person name="Cheng J.-F."/>
            <person name="Goodwin L."/>
            <person name="Pitluck S."/>
            <person name="Peters L."/>
            <person name="Daligault H."/>
            <person name="Han C."/>
            <person name="Tapia R."/>
            <person name="Land M."/>
            <person name="Hauser L."/>
            <person name="Kyrpides N."/>
            <person name="Ivanova N."/>
            <person name="Pagani I."/>
            <person name="Turner P."/>
            <person name="Copley S."/>
            <person name="Woyke T."/>
        </authorList>
    </citation>
    <scope>NUCLEOTIDE SEQUENCE [LARGE SCALE GENOMIC DNA]</scope>
    <source>
        <strain evidence="1 2">L-1</strain>
    </source>
</reference>
<evidence type="ECO:0000313" key="2">
    <source>
        <dbReference type="Proteomes" id="UP000007150"/>
    </source>
</evidence>